<dbReference type="CDD" id="cd00170">
    <property type="entry name" value="SEC14"/>
    <property type="match status" value="1"/>
</dbReference>
<evidence type="ECO:0000259" key="1">
    <source>
        <dbReference type="PROSITE" id="PS50191"/>
    </source>
</evidence>
<dbReference type="SUPFAM" id="SSF52087">
    <property type="entry name" value="CRAL/TRIO domain"/>
    <property type="match status" value="1"/>
</dbReference>
<dbReference type="InterPro" id="IPR036273">
    <property type="entry name" value="CRAL/TRIO_N_dom_sf"/>
</dbReference>
<evidence type="ECO:0000313" key="2">
    <source>
        <dbReference type="EMBL" id="KAF5192900.1"/>
    </source>
</evidence>
<dbReference type="PANTHER" id="PTHR46277">
    <property type="entry name" value="OS03G0850700 PROTEIN"/>
    <property type="match status" value="1"/>
</dbReference>
<comment type="caution">
    <text evidence="2">The sequence shown here is derived from an EMBL/GenBank/DDBJ whole genome shotgun (WGS) entry which is preliminary data.</text>
</comment>
<protein>
    <submittedName>
        <fullName evidence="2">Patellin-5</fullName>
    </submittedName>
</protein>
<dbReference type="EMBL" id="JABWDY010020770">
    <property type="protein sequence ID" value="KAF5192900.1"/>
    <property type="molecule type" value="Genomic_DNA"/>
</dbReference>
<dbReference type="Gene3D" id="3.40.525.10">
    <property type="entry name" value="CRAL-TRIO lipid binding domain"/>
    <property type="match status" value="1"/>
</dbReference>
<accession>A0A7J6W8J6</accession>
<dbReference type="InterPro" id="IPR036865">
    <property type="entry name" value="CRAL-TRIO_dom_sf"/>
</dbReference>
<dbReference type="Pfam" id="PF00650">
    <property type="entry name" value="CRAL_TRIO"/>
    <property type="match status" value="1"/>
</dbReference>
<dbReference type="PROSITE" id="PS50191">
    <property type="entry name" value="CRAL_TRIO"/>
    <property type="match status" value="1"/>
</dbReference>
<sequence length="254" mass="29750">MDTSRTEMNNDDEVKKEEISLETNQHKLCLMRSFVEKQDPNSKEVDDHILNRFLRYRKLDVDKASYSFLNYLKWRQAVAPKGSISESEILNELSQNKLFLQGFDKKRRPIAVSFYGRHVPINGTKSLDELKRFWVYSLDKVCARMHNGQEQFSFIGDFKGWGFSNCDVKCCQEVLSILQDYYPEMLGQIYLINMPSIFRAIWKIIVPFIRKNTRKKLVFVEGKKVKSRLLEDIDEDQLAEIYGGKLALVPIEDS</sequence>
<reference evidence="2 3" key="1">
    <citation type="submission" date="2020-06" db="EMBL/GenBank/DDBJ databases">
        <title>Transcriptomic and genomic resources for Thalictrum thalictroides and T. hernandezii: Facilitating candidate gene discovery in an emerging model plant lineage.</title>
        <authorList>
            <person name="Arias T."/>
            <person name="Riano-Pachon D.M."/>
            <person name="Di Stilio V.S."/>
        </authorList>
    </citation>
    <scope>NUCLEOTIDE SEQUENCE [LARGE SCALE GENOMIC DNA]</scope>
    <source>
        <strain evidence="3">cv. WT478/WT964</strain>
        <tissue evidence="2">Leaves</tissue>
    </source>
</reference>
<keyword evidence="3" id="KW-1185">Reference proteome</keyword>
<evidence type="ECO:0000313" key="3">
    <source>
        <dbReference type="Proteomes" id="UP000554482"/>
    </source>
</evidence>
<dbReference type="PANTHER" id="PTHR46277:SF3">
    <property type="entry name" value="BINDING PROTEIN, PUTATIVE-RELATED"/>
    <property type="match status" value="1"/>
</dbReference>
<dbReference type="AlphaFoldDB" id="A0A7J6W8J6"/>
<dbReference type="OrthoDB" id="1434354at2759"/>
<proteinExistence type="predicted"/>
<gene>
    <name evidence="2" type="ORF">FRX31_017513</name>
</gene>
<dbReference type="SMART" id="SM00516">
    <property type="entry name" value="SEC14"/>
    <property type="match status" value="1"/>
</dbReference>
<dbReference type="InterPro" id="IPR001251">
    <property type="entry name" value="CRAL-TRIO_dom"/>
</dbReference>
<name>A0A7J6W8J6_THATH</name>
<dbReference type="Proteomes" id="UP000554482">
    <property type="component" value="Unassembled WGS sequence"/>
</dbReference>
<feature type="domain" description="CRAL-TRIO" evidence="1">
    <location>
        <begin position="86"/>
        <end position="250"/>
    </location>
</feature>
<dbReference type="SUPFAM" id="SSF46938">
    <property type="entry name" value="CRAL/TRIO N-terminal domain"/>
    <property type="match status" value="1"/>
</dbReference>
<organism evidence="2 3">
    <name type="scientific">Thalictrum thalictroides</name>
    <name type="common">Rue-anemone</name>
    <name type="synonym">Anemone thalictroides</name>
    <dbReference type="NCBI Taxonomy" id="46969"/>
    <lineage>
        <taxon>Eukaryota</taxon>
        <taxon>Viridiplantae</taxon>
        <taxon>Streptophyta</taxon>
        <taxon>Embryophyta</taxon>
        <taxon>Tracheophyta</taxon>
        <taxon>Spermatophyta</taxon>
        <taxon>Magnoliopsida</taxon>
        <taxon>Ranunculales</taxon>
        <taxon>Ranunculaceae</taxon>
        <taxon>Thalictroideae</taxon>
        <taxon>Thalictrum</taxon>
    </lineage>
</organism>